<evidence type="ECO:0000313" key="3">
    <source>
        <dbReference type="Proteomes" id="UP000094527"/>
    </source>
</evidence>
<comment type="caution">
    <text evidence="2">The sequence shown here is derived from an EMBL/GenBank/DDBJ whole genome shotgun (WGS) entry which is preliminary data.</text>
</comment>
<dbReference type="GO" id="GO:0005506">
    <property type="term" value="F:iron ion binding"/>
    <property type="evidence" value="ECO:0007669"/>
    <property type="project" value="InterPro"/>
</dbReference>
<evidence type="ECO:0000256" key="1">
    <source>
        <dbReference type="ARBA" id="ARBA00023033"/>
    </source>
</evidence>
<dbReference type="Gene3D" id="1.10.630.10">
    <property type="entry name" value="Cytochrome P450"/>
    <property type="match status" value="1"/>
</dbReference>
<reference evidence="2 3" key="1">
    <citation type="journal article" date="2016" name="Genome Biol. Evol.">
        <title>Gene Family Evolution Reflects Adaptation to Soil Environmental Stressors in the Genome of the Collembolan Orchesella cincta.</title>
        <authorList>
            <person name="Faddeeva-Vakhrusheva A."/>
            <person name="Derks M.F."/>
            <person name="Anvar S.Y."/>
            <person name="Agamennone V."/>
            <person name="Suring W."/>
            <person name="Smit S."/>
            <person name="van Straalen N.M."/>
            <person name="Roelofs D."/>
        </authorList>
    </citation>
    <scope>NUCLEOTIDE SEQUENCE [LARGE SCALE GENOMIC DNA]</scope>
    <source>
        <tissue evidence="2">Mixed pool</tissue>
    </source>
</reference>
<name>A0A1D2N179_ORCCI</name>
<proteinExistence type="predicted"/>
<protein>
    <submittedName>
        <fullName evidence="2">Putative cytochrome P450 CYP13A1</fullName>
    </submittedName>
</protein>
<keyword evidence="1" id="KW-0503">Monooxygenase</keyword>
<dbReference type="OrthoDB" id="1470350at2759"/>
<sequence>MLTKVKGLLSDSANKQKVLKYLLTDDQIVDNCILFLMAGFDSTSNTLSICTSIYWPRKPEICQER</sequence>
<dbReference type="Proteomes" id="UP000094527">
    <property type="component" value="Unassembled WGS sequence"/>
</dbReference>
<organism evidence="2 3">
    <name type="scientific">Orchesella cincta</name>
    <name type="common">Springtail</name>
    <name type="synonym">Podura cincta</name>
    <dbReference type="NCBI Taxonomy" id="48709"/>
    <lineage>
        <taxon>Eukaryota</taxon>
        <taxon>Metazoa</taxon>
        <taxon>Ecdysozoa</taxon>
        <taxon>Arthropoda</taxon>
        <taxon>Hexapoda</taxon>
        <taxon>Collembola</taxon>
        <taxon>Entomobryomorpha</taxon>
        <taxon>Entomobryoidea</taxon>
        <taxon>Orchesellidae</taxon>
        <taxon>Orchesellinae</taxon>
        <taxon>Orchesella</taxon>
    </lineage>
</organism>
<keyword evidence="3" id="KW-1185">Reference proteome</keyword>
<dbReference type="EMBL" id="LJIJ01000302">
    <property type="protein sequence ID" value="ODM99057.1"/>
    <property type="molecule type" value="Genomic_DNA"/>
</dbReference>
<dbReference type="GO" id="GO:0020037">
    <property type="term" value="F:heme binding"/>
    <property type="evidence" value="ECO:0007669"/>
    <property type="project" value="InterPro"/>
</dbReference>
<keyword evidence="1" id="KW-0560">Oxidoreductase</keyword>
<feature type="non-terminal residue" evidence="2">
    <location>
        <position position="65"/>
    </location>
</feature>
<dbReference type="GO" id="GO:0016705">
    <property type="term" value="F:oxidoreductase activity, acting on paired donors, with incorporation or reduction of molecular oxygen"/>
    <property type="evidence" value="ECO:0007669"/>
    <property type="project" value="InterPro"/>
</dbReference>
<dbReference type="GO" id="GO:0004497">
    <property type="term" value="F:monooxygenase activity"/>
    <property type="evidence" value="ECO:0007669"/>
    <property type="project" value="UniProtKB-KW"/>
</dbReference>
<dbReference type="AlphaFoldDB" id="A0A1D2N179"/>
<dbReference type="SUPFAM" id="SSF48264">
    <property type="entry name" value="Cytochrome P450"/>
    <property type="match status" value="1"/>
</dbReference>
<dbReference type="InterPro" id="IPR036396">
    <property type="entry name" value="Cyt_P450_sf"/>
</dbReference>
<evidence type="ECO:0000313" key="2">
    <source>
        <dbReference type="EMBL" id="ODM99057.1"/>
    </source>
</evidence>
<gene>
    <name evidence="2" type="ORF">Ocin01_07615</name>
</gene>
<accession>A0A1D2N179</accession>